<evidence type="ECO:0000256" key="1">
    <source>
        <dbReference type="SAM" id="MobiDB-lite"/>
    </source>
</evidence>
<feature type="compositionally biased region" description="Polar residues" evidence="1">
    <location>
        <begin position="730"/>
        <end position="739"/>
    </location>
</feature>
<feature type="compositionally biased region" description="Low complexity" evidence="1">
    <location>
        <begin position="395"/>
        <end position="410"/>
    </location>
</feature>
<feature type="region of interest" description="Disordered" evidence="1">
    <location>
        <begin position="245"/>
        <end position="314"/>
    </location>
</feature>
<feature type="region of interest" description="Disordered" evidence="1">
    <location>
        <begin position="624"/>
        <end position="747"/>
    </location>
</feature>
<keyword evidence="2" id="KW-0732">Signal</keyword>
<feature type="region of interest" description="Disordered" evidence="1">
    <location>
        <begin position="794"/>
        <end position="813"/>
    </location>
</feature>
<feature type="region of interest" description="Disordered" evidence="1">
    <location>
        <begin position="183"/>
        <end position="207"/>
    </location>
</feature>
<feature type="compositionally biased region" description="Basic and acidic residues" evidence="1">
    <location>
        <begin position="384"/>
        <end position="394"/>
    </location>
</feature>
<accession>A0A8S1NN49</accession>
<protein>
    <submittedName>
        <fullName evidence="3">Uncharacterized protein</fullName>
    </submittedName>
</protein>
<evidence type="ECO:0000313" key="4">
    <source>
        <dbReference type="Proteomes" id="UP000692954"/>
    </source>
</evidence>
<dbReference type="InterPro" id="IPR026306">
    <property type="entry name" value="RSBN1/Dpy-2/CEP530"/>
</dbReference>
<feature type="region of interest" description="Disordered" evidence="1">
    <location>
        <begin position="824"/>
        <end position="848"/>
    </location>
</feature>
<dbReference type="EMBL" id="CAJJDN010000061">
    <property type="protein sequence ID" value="CAD8093642.1"/>
    <property type="molecule type" value="Genomic_DNA"/>
</dbReference>
<feature type="compositionally biased region" description="Acidic residues" evidence="1">
    <location>
        <begin position="293"/>
        <end position="302"/>
    </location>
</feature>
<reference evidence="3" key="1">
    <citation type="submission" date="2021-01" db="EMBL/GenBank/DDBJ databases">
        <authorList>
            <consortium name="Genoscope - CEA"/>
            <person name="William W."/>
        </authorList>
    </citation>
    <scope>NUCLEOTIDE SEQUENCE</scope>
</reference>
<comment type="caution">
    <text evidence="3">The sequence shown here is derived from an EMBL/GenBank/DDBJ whole genome shotgun (WGS) entry which is preliminary data.</text>
</comment>
<feature type="region of interest" description="Disordered" evidence="1">
    <location>
        <begin position="384"/>
        <end position="410"/>
    </location>
</feature>
<feature type="compositionally biased region" description="Basic and acidic residues" evidence="1">
    <location>
        <begin position="183"/>
        <end position="192"/>
    </location>
</feature>
<dbReference type="GO" id="GO:0005634">
    <property type="term" value="C:nucleus"/>
    <property type="evidence" value="ECO:0007669"/>
    <property type="project" value="InterPro"/>
</dbReference>
<proteinExistence type="predicted"/>
<feature type="compositionally biased region" description="Basic residues" evidence="1">
    <location>
        <begin position="245"/>
        <end position="259"/>
    </location>
</feature>
<dbReference type="Proteomes" id="UP000692954">
    <property type="component" value="Unassembled WGS sequence"/>
</dbReference>
<feature type="compositionally biased region" description="Basic residues" evidence="1">
    <location>
        <begin position="265"/>
        <end position="276"/>
    </location>
</feature>
<dbReference type="PANTHER" id="PTHR13354:SF11">
    <property type="entry name" value="LYSINE-SPECIFIC DEMETHYLASE 9"/>
    <property type="match status" value="1"/>
</dbReference>
<feature type="compositionally biased region" description="Polar residues" evidence="1">
    <location>
        <begin position="282"/>
        <end position="292"/>
    </location>
</feature>
<organism evidence="3 4">
    <name type="scientific">Paramecium sonneborni</name>
    <dbReference type="NCBI Taxonomy" id="65129"/>
    <lineage>
        <taxon>Eukaryota</taxon>
        <taxon>Sar</taxon>
        <taxon>Alveolata</taxon>
        <taxon>Ciliophora</taxon>
        <taxon>Intramacronucleata</taxon>
        <taxon>Oligohymenophorea</taxon>
        <taxon>Peniculida</taxon>
        <taxon>Parameciidae</taxon>
        <taxon>Paramecium</taxon>
    </lineage>
</organism>
<feature type="compositionally biased region" description="Polar residues" evidence="1">
    <location>
        <begin position="566"/>
        <end position="580"/>
    </location>
</feature>
<evidence type="ECO:0000313" key="3">
    <source>
        <dbReference type="EMBL" id="CAD8093642.1"/>
    </source>
</evidence>
<feature type="chain" id="PRO_5035918649" evidence="2">
    <location>
        <begin position="20"/>
        <end position="2999"/>
    </location>
</feature>
<dbReference type="PANTHER" id="PTHR13354">
    <property type="entry name" value="ROUND SPERMATID BASIC PROTEIN 1"/>
    <property type="match status" value="1"/>
</dbReference>
<keyword evidence="4" id="KW-1185">Reference proteome</keyword>
<feature type="region of interest" description="Disordered" evidence="1">
    <location>
        <begin position="860"/>
        <end position="881"/>
    </location>
</feature>
<gene>
    <name evidence="3" type="ORF">PSON_ATCC_30995.1.T0610073</name>
</gene>
<name>A0A8S1NN49_9CILI</name>
<dbReference type="OrthoDB" id="303701at2759"/>
<feature type="region of interest" description="Disordered" evidence="1">
    <location>
        <begin position="566"/>
        <end position="588"/>
    </location>
</feature>
<feature type="compositionally biased region" description="Low complexity" evidence="1">
    <location>
        <begin position="624"/>
        <end position="729"/>
    </location>
</feature>
<feature type="signal peptide" evidence="2">
    <location>
        <begin position="1"/>
        <end position="19"/>
    </location>
</feature>
<sequence>MKNAYITIVIVSLITFASSKLTLQQAVSLNMQNLRCLDLDDINIMISDTIQWKEAIELNSQLGDDLNGLLEVEKIVKNSKQQLLHQQSLMEIEMPVKQDFQAKFEIDLVKIMQLMQQMNQKQSKQEKLDLLTEIDVCIQATKQKMQSILSQSSKATNYDVEQLISNLKQLLYIKQQCQNKQQESQKKIERNNKHYQPQSYDEYDLNDYDDPIQQVLYDSSDYDYDYSNYYDYDDDYDYSRLQKSKYKKQVNQRTRKNSKQFRQPKQPKIKRQLKKKRDQEFDQPQIQKQQSYNDDDVQEQQDQDYSKSDQQYQDSPYQINEVEEDDNNYIQDEDQIQDSNDYYVVTDSKPYDALDPDNQYNIIQDSHIVVNDQEIQNQNKNNDQDLVNKEKDNNLDNNDQIQNENNYQDTDMQDDQEFQDFQDILEDVLEEQAYVQQHDQDQYEEETIQPVQNQKQQRFINLNNDEYDYQQDDDYQVQQENLSKNVETNDEEDNIIYEQDNIDNQKQEDDQINQVITDEVRLDDVEQQENQEIKNGIEVEQQQSQNQSDEEVQDLQSDQSNEINNIQEVQPKSKTQSIPMQNGDIENDEDFKAIPDSLKQSTQIQAQAEEFNLTEQILIPEQQQSQQQKQQLPEQQTTQQQSINNQQQQQNTQQNSQQNISQQQSQSINNQQPQTIQQSNSDSNNQQTQQQEIQQVNQQIQSQIQQVNSQQNPQQKNQNQQEELQEVQQKTSDQNQNQTQSKSSLQEQIEQQQQQQQQEQQQQQQEQQQQQQEQQQQQQQEQQQQQQQEQQQQQPIPLQQQQNEQKNPQQSSEQQIIVLDRNNESENKKQDQTQQQQQPPIGIDINQLDGQKEVEQKSLLPTELIRDNQAQVPTKGVDENPDQLIDPVKFIPFKHKPLQSTANILVRQSKFYDSTVEGKASYEIEFSNRELQDSEEYGYGYWLKYQSSLEYKMQKNQYNFLSRLTSLKDFQDFQNYGDRTLANFIRVEIACTHAPPFYMSMIVGGKHLHYPGLQGQFANIFYDIEAPALIDNEQELFNLVETMSFMPQGLKTYHEEMIVGPPVDMDGNTNCNYEKGFKDSFIYEHYAIAGWFRWVDNLDVRELNSFQIMNLRSNKQRIKDKRQLGDRALEIHFIRGLSNVGLNFHTYSVSGNEGKGNEIIVKSVPYSTNVWTYVYFGFNQEEKKAQGLMITVGVNEEVFFEGLEHKNTNSLYFTLGGDQTVASFNGKVSQVGVYLGPESYTKSKKLDYNFGYGEGAVRLFQLVKPLIFRGQQDQYEISYEQKDSLINQILIQDDSSIKINGLSEYSIGLWTCWLSSLPKFIATRSELHQIARMGTLSKLIELKNNKLIQSVNGQVNNDIKDTTLQIRLAKQEYEFSTYNLISNDIKKAMIPLDSQLEGSWNYLSFSYKRMNNNIGLAKGYVQFGIGGQVKECSIEVLHDYILEYVELNLGKSNIPQFNGKLANVQMRLGNGAFLVDLAQYQSFQQLEKPLQGITSAVRKSIQLLGQETDMIKVQENQNVFEYSQYSGVNEYALSGWVKWGGDQKQGGLYSVLMMVQKKQQDIKQGQSDSQLYIQRTDKDFIFGTYNCNGEDCSQSQEKNIEFNEYYNQWTFIYIGYTQKQKKLFGLCKFTFNQQQQTFQEINRILLSTFTVFLGKRYQLANQWLGQMKQWVLNVGDGSYLESGYEQSETVELNFGFNSGTDHLKLQTTNQEIDHSDKIIDSQADKQNIPWMIELNEQSDVKIEGVSSYGYGMWIRFRYYGSSILYSQPKWMGLSRLTTNREYRDADAVGDRVLMILFGKGEDEKSQGIFQFSTYTIGQPNIFSNLQYQMEFESEWLYIYYSYKRISQTQGVAIGYTGRMDVVDELKIDALHNPISNYIQLTIGHSGKYYPNFNGQLTGIKFRLGMGAYIDNKSDILQRMKNTDLMPSLPYDVSHKYTIIDGKIDNYKVIPNNPQMIDFPANEYSLALWYKQFQNINDNKETIVRVTQNPIGKVSDSSWIGDRTLAFFKINKDNMEFSTYTLLKGMNFGIPYNCQIPELSQHHWSFIYMGYSKTKSKFYYYLSVDEYLCKSEEIILHAISDRLWIYVGSDNIQQRFEGNLAQIALTIGPGSYTNTKIPFLAEYLVADKLFPKQKKITWEKNEQVSLTSDGDETISSLKIELFNGFQYPFDQMTEYAYGMWTRYLTTIPTRQLQKPALMQLARLSINKQTREGVIQTGDRVLATHIVFNYYQLSTYDLNSESGIQQKFMKYNQLEGVWRYIYMGYSKEIETVSCYTFDVAIAEMKIDKILHKPLTDYLLFRIGKEDSIVGFQGSITKIMVSLGPGSYIRQQDQFKSQIETTFSLPFQLTQEYTDKEKHGKFEIIEDVNQIDITNGIQFEGNKWSGVSEYAFSGWIKSTGTGVTDCQLLLRLTNNNVEILNDRKSQGDRTLHVTICNTQLIKYSTYTLVDLKDANEPKFLDGQLELNDYNNAWNYIYMGYNQRTSEVHCILHTLVEDKPIIWEQVQHYVPNYLGLYIGQDKFTNKFIGQMNKWTAAYGLGGFVSVNKNGYQQLLPYYGLVQANKQFQWSSNKDSVIQTPELIVQEFRDEIDSITEYAVGIWTRWLTDFPDHLVERKDSHSIFRLTAKREHQDKSQIQDRVLSAFLQKGSYDFSSYDITTNNFGANSLVAYDQIEGSWNFIYMGYKDGQTVGIIIIRDTAKALKVEFATKHIPLVGYAKLLIGVSEFGHGQFHGWLYDPRLYLGQGSFINESQKVVDLLQKIHRKLPLPVVDLADFKWTIPQMDTTENIKTDFIDYKFMDKQESVEYSYGMWIQQSPLLPGMATIPRLIARLTTNHPQFMKDQQLGDRTLLISILNDKLSYDTYKLLDTPLFELKVEEIQIEQLQWTYVFFQYKKGNALAYALQVKQAQQQKIDALHVIPNVFYFYIIKDQNFAEFYGKVSDVKAYFGSSSYFDDPQVTIEKWPFDKKYLQPVSEPPINNQQITSAKISRNMDIKNEKYIGDY</sequence>
<evidence type="ECO:0000256" key="2">
    <source>
        <dbReference type="SAM" id="SignalP"/>
    </source>
</evidence>